<dbReference type="EMBL" id="CP023344">
    <property type="protein sequence ID" value="ATC63756.1"/>
    <property type="molecule type" value="Genomic_DNA"/>
</dbReference>
<dbReference type="KEGG" id="vbh:CMV30_07210"/>
<dbReference type="RefSeq" id="WP_096055388.1">
    <property type="nucleotide sequence ID" value="NZ_CP023344.1"/>
</dbReference>
<organism evidence="2 3">
    <name type="scientific">Nibricoccus aquaticus</name>
    <dbReference type="NCBI Taxonomy" id="2576891"/>
    <lineage>
        <taxon>Bacteria</taxon>
        <taxon>Pseudomonadati</taxon>
        <taxon>Verrucomicrobiota</taxon>
        <taxon>Opitutia</taxon>
        <taxon>Opitutales</taxon>
        <taxon>Opitutaceae</taxon>
        <taxon>Nibricoccus</taxon>
    </lineage>
</organism>
<dbReference type="Proteomes" id="UP000217265">
    <property type="component" value="Chromosome"/>
</dbReference>
<proteinExistence type="predicted"/>
<accession>A0A290QBZ5</accession>
<evidence type="ECO:0000256" key="1">
    <source>
        <dbReference type="SAM" id="MobiDB-lite"/>
    </source>
</evidence>
<protein>
    <submittedName>
        <fullName evidence="2">Uncharacterized protein</fullName>
    </submittedName>
</protein>
<name>A0A290QBZ5_9BACT</name>
<feature type="compositionally biased region" description="Acidic residues" evidence="1">
    <location>
        <begin position="259"/>
        <end position="273"/>
    </location>
</feature>
<feature type="region of interest" description="Disordered" evidence="1">
    <location>
        <begin position="240"/>
        <end position="293"/>
    </location>
</feature>
<gene>
    <name evidence="2" type="ORF">CMV30_07210</name>
</gene>
<keyword evidence="3" id="KW-1185">Reference proteome</keyword>
<evidence type="ECO:0000313" key="2">
    <source>
        <dbReference type="EMBL" id="ATC63756.1"/>
    </source>
</evidence>
<sequence length="293" mass="27789">MAVDAEEGGELAGAGFGGGDFEGEILAGFPGGAADEEGACREEVVKAGEARSAVAFVFVEEIGGGFFEAGEGVGLGFDELFEGGVIVGVAGEVGFFAEGGAGFSFEGGRGEGVFAEGEAPVAVDAGGEGGAGEGEGFPGGGGFAEDDGGERVGGCIRESGTFAEAGVGGGLGGLADGGRRGGIEVEGAAEVVGGVFADVEGGGDGGGGFECDEAGAVGLWGGGLGELADGEAGVGLGVEPGDEVGVGDAFTEVGPGEGGGDEEDEGGAEDEGEAGLGGEAGLREWRGGGRRRS</sequence>
<evidence type="ECO:0000313" key="3">
    <source>
        <dbReference type="Proteomes" id="UP000217265"/>
    </source>
</evidence>
<reference evidence="2 3" key="1">
    <citation type="submission" date="2017-09" db="EMBL/GenBank/DDBJ databases">
        <title>Complete genome sequence of Verrucomicrobial strain HZ-65, isolated from freshwater.</title>
        <authorList>
            <person name="Choi A."/>
        </authorList>
    </citation>
    <scope>NUCLEOTIDE SEQUENCE [LARGE SCALE GENOMIC DNA]</scope>
    <source>
        <strain evidence="2 3">HZ-65</strain>
    </source>
</reference>
<dbReference type="AlphaFoldDB" id="A0A290QBZ5"/>